<evidence type="ECO:0000256" key="4">
    <source>
        <dbReference type="ARBA" id="ARBA00007261"/>
    </source>
</evidence>
<organism evidence="11 12">
    <name type="scientific">Cinnamomum micranthum f. kanehirae</name>
    <dbReference type="NCBI Taxonomy" id="337451"/>
    <lineage>
        <taxon>Eukaryota</taxon>
        <taxon>Viridiplantae</taxon>
        <taxon>Streptophyta</taxon>
        <taxon>Embryophyta</taxon>
        <taxon>Tracheophyta</taxon>
        <taxon>Spermatophyta</taxon>
        <taxon>Magnoliopsida</taxon>
        <taxon>Magnoliidae</taxon>
        <taxon>Laurales</taxon>
        <taxon>Lauraceae</taxon>
        <taxon>Cinnamomum</taxon>
    </lineage>
</organism>
<dbReference type="GO" id="GO:0005739">
    <property type="term" value="C:mitochondrion"/>
    <property type="evidence" value="ECO:0007669"/>
    <property type="project" value="UniProtKB-SubCell"/>
</dbReference>
<dbReference type="InterPro" id="IPR011765">
    <property type="entry name" value="Pept_M16_N"/>
</dbReference>
<dbReference type="InterPro" id="IPR011249">
    <property type="entry name" value="Metalloenz_LuxS/M16"/>
</dbReference>
<dbReference type="PANTHER" id="PTHR11851:SF190">
    <property type="entry name" value="MITOCHONDRIAL-PROCESSING PEPTIDASE SUBUNIT ALPHA"/>
    <property type="match status" value="1"/>
</dbReference>
<proteinExistence type="inferred from homology"/>
<evidence type="ECO:0000256" key="5">
    <source>
        <dbReference type="ARBA" id="ARBA00022946"/>
    </source>
</evidence>
<dbReference type="Gene3D" id="3.30.830.10">
    <property type="entry name" value="Metalloenzyme, LuxS/M16 peptidase-like"/>
    <property type="match status" value="2"/>
</dbReference>
<sequence>MKKPTTKFRVILVYGTNGNEEEGEVEKEEHVDNFFTVLSPSSLSERSRARIFKDFKSSNMYTASRLRALKSSAGNSLTAARFASTSVAKRSSSGGFFSWIFGGQSSSLPPLELPLADVTLPPSLPDYVEPAKTKITTLPNGVKIASETSASPSASIGLYVNCGSVYETPLSFGATHLLERMAFKSTTNRSHLRIVREVEAIGGNVTASASREQMAYTYDALKTYVPEMVEVLIDCVRNPVFLDWEVNEQLNKVKAEIGEISDNPHGLILEAIHSAGYSGALANPLLAPESAISRLNSTILEEFVVENYTAPRIVLAASGVEHEELLSYAEPLLSDLPKVAPPETPKSVYVGGDYRCQADSPKTHVALAFEVPGGWHKEKDAMTLTVLQMLMGGGGTFSTGGPGKGMYSRLYLRVLNEFQQIQSFSAFSSIYNDTGIFGIHATTGSEFVSKAVDLAARELIAVATPGEVDQKQLDRAKESTKSAVLMNLESRTVVAEDIGRQILTYGERKPIEHFLKAVDEITLKDISSIAQKIISSPLTMASWGDVINVPSYESVSSKFHAK</sequence>
<dbReference type="FunFam" id="3.30.830.10:FF:000008">
    <property type="entry name" value="Mitochondrial-processing peptidase subunit beta"/>
    <property type="match status" value="1"/>
</dbReference>
<keyword evidence="7" id="KW-0472">Membrane</keyword>
<keyword evidence="6" id="KW-0496">Mitochondrion</keyword>
<dbReference type="InterPro" id="IPR001431">
    <property type="entry name" value="Pept_M16_Zn_BS"/>
</dbReference>
<dbReference type="EMBL" id="QPKB01000002">
    <property type="protein sequence ID" value="RWR78222.1"/>
    <property type="molecule type" value="Genomic_DNA"/>
</dbReference>
<evidence type="ECO:0000313" key="12">
    <source>
        <dbReference type="Proteomes" id="UP000283530"/>
    </source>
</evidence>
<feature type="domain" description="Peptidase M16 N-terminal" evidence="9">
    <location>
        <begin position="144"/>
        <end position="289"/>
    </location>
</feature>
<dbReference type="AlphaFoldDB" id="A0A443NI59"/>
<comment type="similarity">
    <text evidence="4 8">Belongs to the peptidase M16 family.</text>
</comment>
<dbReference type="GO" id="GO:0046872">
    <property type="term" value="F:metal ion binding"/>
    <property type="evidence" value="ECO:0007669"/>
    <property type="project" value="InterPro"/>
</dbReference>
<dbReference type="Proteomes" id="UP000283530">
    <property type="component" value="Unassembled WGS sequence"/>
</dbReference>
<dbReference type="GO" id="GO:0004222">
    <property type="term" value="F:metalloendopeptidase activity"/>
    <property type="evidence" value="ECO:0007669"/>
    <property type="project" value="InterPro"/>
</dbReference>
<dbReference type="Pfam" id="PF00675">
    <property type="entry name" value="Peptidase_M16"/>
    <property type="match status" value="1"/>
</dbReference>
<keyword evidence="5" id="KW-0809">Transit peptide</keyword>
<evidence type="ECO:0000256" key="2">
    <source>
        <dbReference type="ARBA" id="ARBA00004173"/>
    </source>
</evidence>
<accession>A0A443NI59</accession>
<feature type="domain" description="Peptidase M16 C-terminal" evidence="10">
    <location>
        <begin position="298"/>
        <end position="478"/>
    </location>
</feature>
<evidence type="ECO:0000259" key="10">
    <source>
        <dbReference type="Pfam" id="PF05193"/>
    </source>
</evidence>
<dbReference type="InterPro" id="IPR007863">
    <property type="entry name" value="Peptidase_M16_C"/>
</dbReference>
<evidence type="ECO:0000256" key="8">
    <source>
        <dbReference type="RuleBase" id="RU004447"/>
    </source>
</evidence>
<keyword evidence="12" id="KW-1185">Reference proteome</keyword>
<name>A0A443NI59_9MAGN</name>
<evidence type="ECO:0000313" key="11">
    <source>
        <dbReference type="EMBL" id="RWR78222.1"/>
    </source>
</evidence>
<comment type="caution">
    <text evidence="11">The sequence shown here is derived from an EMBL/GenBank/DDBJ whole genome shotgun (WGS) entry which is preliminary data.</text>
</comment>
<dbReference type="PANTHER" id="PTHR11851">
    <property type="entry name" value="METALLOPROTEASE"/>
    <property type="match status" value="1"/>
</dbReference>
<reference evidence="11 12" key="1">
    <citation type="journal article" date="2019" name="Nat. Plants">
        <title>Stout camphor tree genome fills gaps in understanding of flowering plant genome evolution.</title>
        <authorList>
            <person name="Chaw S.M."/>
            <person name="Liu Y.C."/>
            <person name="Wu Y.W."/>
            <person name="Wang H.Y."/>
            <person name="Lin C.I."/>
            <person name="Wu C.S."/>
            <person name="Ke H.M."/>
            <person name="Chang L.Y."/>
            <person name="Hsu C.Y."/>
            <person name="Yang H.T."/>
            <person name="Sudianto E."/>
            <person name="Hsu M.H."/>
            <person name="Wu K.P."/>
            <person name="Wang L.N."/>
            <person name="Leebens-Mack J.H."/>
            <person name="Tsai I.J."/>
        </authorList>
    </citation>
    <scope>NUCLEOTIDE SEQUENCE [LARGE SCALE GENOMIC DNA]</scope>
    <source>
        <strain evidence="12">cv. Chaw 1501</strain>
        <tissue evidence="11">Young leaves</tissue>
    </source>
</reference>
<dbReference type="OrthoDB" id="10251424at2759"/>
<evidence type="ECO:0000256" key="3">
    <source>
        <dbReference type="ARBA" id="ARBA00004370"/>
    </source>
</evidence>
<protein>
    <submittedName>
        <fullName evidence="11">Mitochondrial-processing peptidase subunit alpha</fullName>
    </submittedName>
</protein>
<evidence type="ECO:0000256" key="1">
    <source>
        <dbReference type="ARBA" id="ARBA00002123"/>
    </source>
</evidence>
<dbReference type="Pfam" id="PF05193">
    <property type="entry name" value="Peptidase_M16_C"/>
    <property type="match status" value="1"/>
</dbReference>
<gene>
    <name evidence="11" type="ORF">CKAN_00674500</name>
</gene>
<dbReference type="STRING" id="337451.A0A443NI59"/>
<dbReference type="SUPFAM" id="SSF63411">
    <property type="entry name" value="LuxS/MPP-like metallohydrolase"/>
    <property type="match status" value="2"/>
</dbReference>
<dbReference type="GO" id="GO:0016020">
    <property type="term" value="C:membrane"/>
    <property type="evidence" value="ECO:0007669"/>
    <property type="project" value="UniProtKB-SubCell"/>
</dbReference>
<comment type="function">
    <text evidence="1">Substrate recognition and binding subunit of the essential mitochondrial processing protease (MPP), which cleaves the mitochondrial sequence off newly imported precursors proteins.</text>
</comment>
<comment type="subcellular location">
    <subcellularLocation>
        <location evidence="3">Membrane</location>
    </subcellularLocation>
    <subcellularLocation>
        <location evidence="2">Mitochondrion</location>
    </subcellularLocation>
</comment>
<evidence type="ECO:0000256" key="7">
    <source>
        <dbReference type="ARBA" id="ARBA00023136"/>
    </source>
</evidence>
<dbReference type="PROSITE" id="PS00143">
    <property type="entry name" value="INSULINASE"/>
    <property type="match status" value="1"/>
</dbReference>
<dbReference type="FunFam" id="3.30.830.10:FF:000022">
    <property type="entry name" value="mitochondrial-processing peptidase subunit alpha"/>
    <property type="match status" value="1"/>
</dbReference>
<dbReference type="InterPro" id="IPR050361">
    <property type="entry name" value="MPP/UQCRC_Complex"/>
</dbReference>
<dbReference type="GO" id="GO:0006508">
    <property type="term" value="P:proteolysis"/>
    <property type="evidence" value="ECO:0007669"/>
    <property type="project" value="InterPro"/>
</dbReference>
<evidence type="ECO:0000256" key="6">
    <source>
        <dbReference type="ARBA" id="ARBA00023128"/>
    </source>
</evidence>
<evidence type="ECO:0000259" key="9">
    <source>
        <dbReference type="Pfam" id="PF00675"/>
    </source>
</evidence>